<organism evidence="1 2">
    <name type="scientific">Paramuricea clavata</name>
    <name type="common">Red gorgonian</name>
    <name type="synonym">Violescent sea-whip</name>
    <dbReference type="NCBI Taxonomy" id="317549"/>
    <lineage>
        <taxon>Eukaryota</taxon>
        <taxon>Metazoa</taxon>
        <taxon>Cnidaria</taxon>
        <taxon>Anthozoa</taxon>
        <taxon>Octocorallia</taxon>
        <taxon>Malacalcyonacea</taxon>
        <taxon>Plexauridae</taxon>
        <taxon>Paramuricea</taxon>
    </lineage>
</organism>
<keyword evidence="1" id="KW-0808">Transferase</keyword>
<evidence type="ECO:0000313" key="1">
    <source>
        <dbReference type="EMBL" id="CAB4046267.1"/>
    </source>
</evidence>
<dbReference type="PANTHER" id="PTHR37984:SF15">
    <property type="entry name" value="INTEGRASE CATALYTIC DOMAIN-CONTAINING PROTEIN"/>
    <property type="match status" value="1"/>
</dbReference>
<proteinExistence type="predicted"/>
<dbReference type="InterPro" id="IPR050951">
    <property type="entry name" value="Retrovirus_Pol_polyprotein"/>
</dbReference>
<keyword evidence="2" id="KW-1185">Reference proteome</keyword>
<dbReference type="OrthoDB" id="422540at2759"/>
<dbReference type="AlphaFoldDB" id="A0A7D9MNI2"/>
<dbReference type="Gene3D" id="3.30.420.10">
    <property type="entry name" value="Ribonuclease H-like superfamily/Ribonuclease H"/>
    <property type="match status" value="1"/>
</dbReference>
<keyword evidence="1" id="KW-0418">Kinase</keyword>
<sequence length="162" mass="18667">MRQAQDLDVELQRWIVRARSDPSSWVRPVEVDFDGVMVWCTNVDNPRVLVPTSIQREVFHVIHDLGHPGKKATLQLIKEHYFWPEISKDVSLWCKMCNSCQVSKVQRHTKSPLKPFPQSTGRFAEVNVDLVGPINPPHRGKNFLLTVIDRWTGLVEAYPLSQ</sequence>
<comment type="caution">
    <text evidence="1">The sequence shown here is derived from an EMBL/GenBank/DDBJ whole genome shotgun (WGS) entry which is preliminary data.</text>
</comment>
<dbReference type="GO" id="GO:0003676">
    <property type="term" value="F:nucleic acid binding"/>
    <property type="evidence" value="ECO:0007669"/>
    <property type="project" value="InterPro"/>
</dbReference>
<reference evidence="1" key="1">
    <citation type="submission" date="2020-04" db="EMBL/GenBank/DDBJ databases">
        <authorList>
            <person name="Alioto T."/>
            <person name="Alioto T."/>
            <person name="Gomez Garrido J."/>
        </authorList>
    </citation>
    <scope>NUCLEOTIDE SEQUENCE</scope>
    <source>
        <strain evidence="1">A484AB</strain>
    </source>
</reference>
<dbReference type="EMBL" id="CACRXK020048691">
    <property type="protein sequence ID" value="CAB4046267.1"/>
    <property type="molecule type" value="Genomic_DNA"/>
</dbReference>
<gene>
    <name evidence="1" type="ORF">PACLA_8A049549</name>
</gene>
<dbReference type="Gene3D" id="1.10.340.70">
    <property type="match status" value="1"/>
</dbReference>
<dbReference type="Pfam" id="PF17921">
    <property type="entry name" value="Integrase_H2C2"/>
    <property type="match status" value="1"/>
</dbReference>
<dbReference type="Proteomes" id="UP001152795">
    <property type="component" value="Unassembled WGS sequence"/>
</dbReference>
<protein>
    <submittedName>
        <fullName evidence="1">Choline ethanolamine kinase</fullName>
    </submittedName>
</protein>
<evidence type="ECO:0000313" key="2">
    <source>
        <dbReference type="Proteomes" id="UP001152795"/>
    </source>
</evidence>
<dbReference type="GO" id="GO:0016301">
    <property type="term" value="F:kinase activity"/>
    <property type="evidence" value="ECO:0007669"/>
    <property type="project" value="UniProtKB-KW"/>
</dbReference>
<dbReference type="FunFam" id="1.10.340.70:FF:000001">
    <property type="entry name" value="Retrovirus-related Pol polyprotein from transposon gypsy-like Protein"/>
    <property type="match status" value="1"/>
</dbReference>
<name>A0A7D9MNI2_PARCT</name>
<feature type="non-terminal residue" evidence="1">
    <location>
        <position position="162"/>
    </location>
</feature>
<accession>A0A7D9MNI2</accession>
<dbReference type="InterPro" id="IPR036397">
    <property type="entry name" value="RNaseH_sf"/>
</dbReference>
<dbReference type="PANTHER" id="PTHR37984">
    <property type="entry name" value="PROTEIN CBG26694"/>
    <property type="match status" value="1"/>
</dbReference>
<dbReference type="InterPro" id="IPR041588">
    <property type="entry name" value="Integrase_H2C2"/>
</dbReference>